<comment type="caution">
    <text evidence="3">The sequence shown here is derived from an EMBL/GenBank/DDBJ whole genome shotgun (WGS) entry which is preliminary data.</text>
</comment>
<dbReference type="STRING" id="574376.BAMA_14310"/>
<keyword evidence="1" id="KW-1133">Transmembrane helix</keyword>
<evidence type="ECO:0000256" key="1">
    <source>
        <dbReference type="SAM" id="Phobius"/>
    </source>
</evidence>
<evidence type="ECO:0000313" key="4">
    <source>
        <dbReference type="Proteomes" id="UP000027822"/>
    </source>
</evidence>
<feature type="transmembrane region" description="Helical" evidence="1">
    <location>
        <begin position="139"/>
        <end position="164"/>
    </location>
</feature>
<dbReference type="EMBL" id="JOTN01000003">
    <property type="protein sequence ID" value="KEK20584.1"/>
    <property type="molecule type" value="Genomic_DNA"/>
</dbReference>
<feature type="transmembrane region" description="Helical" evidence="1">
    <location>
        <begin position="269"/>
        <end position="290"/>
    </location>
</feature>
<dbReference type="eggNOG" id="COG2311">
    <property type="taxonomic scope" value="Bacteria"/>
</dbReference>
<keyword evidence="1" id="KW-0472">Membrane</keyword>
<dbReference type="InterPro" id="IPR052529">
    <property type="entry name" value="Bact_Transport_Assoc"/>
</dbReference>
<sequence>MIQSIQNNERIHSVDIIRGFAILGIFLVNWPVIAGIESRELTGVYEGVDSYIRLFYDLFVQTKFYTIFSFLFGLGFYIFMTRAEEKTDRPKLLFVRRLLVLLLFGFLHYVLLWNGDILHTYALCGFFLLLFYKRQPGTILVWAIILLVLSQIFMFLTSLILFFIPPEELGELAAPVIPLQDWILQVQDRFTEFYSEALPSFLIMFPEILALFLLGLYAGKKDIFRRAKELDAQLKKWQIITFIASLPILGIMIFYFSKVDSYAPMKMSGLTMLSGKTLFIFYIVTLLRLLQHEKWQKVFKPFQYVGRMALTNYISQTVITLLVFGLLVKMDIVFPLWGGTLFCIALFILQIFISRWWLAHYQYGPLEYVWRLGTYGKKMPLKKKSNIS</sequence>
<dbReference type="OrthoDB" id="9807744at2"/>
<name>A0A073JZU6_9BACI</name>
<feature type="transmembrane region" description="Helical" evidence="1">
    <location>
        <begin position="117"/>
        <end position="132"/>
    </location>
</feature>
<feature type="domain" description="DUF418" evidence="2">
    <location>
        <begin position="218"/>
        <end position="377"/>
    </location>
</feature>
<dbReference type="Proteomes" id="UP000027822">
    <property type="component" value="Unassembled WGS sequence"/>
</dbReference>
<reference evidence="3 4" key="1">
    <citation type="submission" date="2014-06" db="EMBL/GenBank/DDBJ databases">
        <title>Draft genome sequence of Bacillus manliponensis JCM 15802 (MCCC 1A00708).</title>
        <authorList>
            <person name="Lai Q."/>
            <person name="Liu Y."/>
            <person name="Shao Z."/>
        </authorList>
    </citation>
    <scope>NUCLEOTIDE SEQUENCE [LARGE SCALE GENOMIC DNA]</scope>
    <source>
        <strain evidence="3 4">JCM 15802</strain>
    </source>
</reference>
<protein>
    <submittedName>
        <fullName evidence="3">Membrane protein</fullName>
    </submittedName>
</protein>
<dbReference type="PANTHER" id="PTHR30590">
    <property type="entry name" value="INNER MEMBRANE PROTEIN"/>
    <property type="match status" value="1"/>
</dbReference>
<organism evidence="3 4">
    <name type="scientific">Bacillus manliponensis</name>
    <dbReference type="NCBI Taxonomy" id="574376"/>
    <lineage>
        <taxon>Bacteria</taxon>
        <taxon>Bacillati</taxon>
        <taxon>Bacillota</taxon>
        <taxon>Bacilli</taxon>
        <taxon>Bacillales</taxon>
        <taxon>Bacillaceae</taxon>
        <taxon>Bacillus</taxon>
        <taxon>Bacillus cereus group</taxon>
    </lineage>
</organism>
<feature type="transmembrane region" description="Helical" evidence="1">
    <location>
        <begin position="92"/>
        <end position="111"/>
    </location>
</feature>
<feature type="transmembrane region" description="Helical" evidence="1">
    <location>
        <begin position="197"/>
        <end position="218"/>
    </location>
</feature>
<evidence type="ECO:0000313" key="3">
    <source>
        <dbReference type="EMBL" id="KEK20584.1"/>
    </source>
</evidence>
<gene>
    <name evidence="3" type="ORF">BAMA_14310</name>
</gene>
<dbReference type="InterPro" id="IPR007349">
    <property type="entry name" value="DUF418"/>
</dbReference>
<dbReference type="PANTHER" id="PTHR30590:SF3">
    <property type="entry name" value="HYPOTHETICAL MEMBRANE SPANNING PROTEIN"/>
    <property type="match status" value="1"/>
</dbReference>
<keyword evidence="4" id="KW-1185">Reference proteome</keyword>
<feature type="transmembrane region" description="Helical" evidence="1">
    <location>
        <begin position="58"/>
        <end position="80"/>
    </location>
</feature>
<feature type="transmembrane region" description="Helical" evidence="1">
    <location>
        <begin position="334"/>
        <end position="353"/>
    </location>
</feature>
<feature type="transmembrane region" description="Helical" evidence="1">
    <location>
        <begin position="239"/>
        <end position="257"/>
    </location>
</feature>
<feature type="transmembrane region" description="Helical" evidence="1">
    <location>
        <begin position="310"/>
        <end position="328"/>
    </location>
</feature>
<dbReference type="AlphaFoldDB" id="A0A073JZU6"/>
<accession>A0A073JZU6</accession>
<feature type="transmembrane region" description="Helical" evidence="1">
    <location>
        <begin position="20"/>
        <end position="38"/>
    </location>
</feature>
<keyword evidence="1" id="KW-0812">Transmembrane</keyword>
<dbReference type="RefSeq" id="WP_034636784.1">
    <property type="nucleotide sequence ID" value="NZ_CBCSJC010000004.1"/>
</dbReference>
<dbReference type="Pfam" id="PF04235">
    <property type="entry name" value="DUF418"/>
    <property type="match status" value="1"/>
</dbReference>
<evidence type="ECO:0000259" key="2">
    <source>
        <dbReference type="Pfam" id="PF04235"/>
    </source>
</evidence>
<proteinExistence type="predicted"/>